<dbReference type="EMBL" id="BARW01019226">
    <property type="protein sequence ID" value="GAI92877.1"/>
    <property type="molecule type" value="Genomic_DNA"/>
</dbReference>
<sequence length="52" mass="5853">MVATVTMANTVMYNAYSEALAKVEKARIIPPTFRAVYPPYLIQYSSKTINPK</sequence>
<organism evidence="1">
    <name type="scientific">marine sediment metagenome</name>
    <dbReference type="NCBI Taxonomy" id="412755"/>
    <lineage>
        <taxon>unclassified sequences</taxon>
        <taxon>metagenomes</taxon>
        <taxon>ecological metagenomes</taxon>
    </lineage>
</organism>
<proteinExistence type="predicted"/>
<gene>
    <name evidence="1" type="ORF">S12H4_32751</name>
</gene>
<protein>
    <submittedName>
        <fullName evidence="1">Uncharacterized protein</fullName>
    </submittedName>
</protein>
<evidence type="ECO:0000313" key="1">
    <source>
        <dbReference type="EMBL" id="GAI92877.1"/>
    </source>
</evidence>
<name>X1SIL6_9ZZZZ</name>
<dbReference type="AlphaFoldDB" id="X1SIL6"/>
<comment type="caution">
    <text evidence="1">The sequence shown here is derived from an EMBL/GenBank/DDBJ whole genome shotgun (WGS) entry which is preliminary data.</text>
</comment>
<reference evidence="1" key="1">
    <citation type="journal article" date="2014" name="Front. Microbiol.">
        <title>High frequency of phylogenetically diverse reductive dehalogenase-homologous genes in deep subseafloor sedimentary metagenomes.</title>
        <authorList>
            <person name="Kawai M."/>
            <person name="Futagami T."/>
            <person name="Toyoda A."/>
            <person name="Takaki Y."/>
            <person name="Nishi S."/>
            <person name="Hori S."/>
            <person name="Arai W."/>
            <person name="Tsubouchi T."/>
            <person name="Morono Y."/>
            <person name="Uchiyama I."/>
            <person name="Ito T."/>
            <person name="Fujiyama A."/>
            <person name="Inagaki F."/>
            <person name="Takami H."/>
        </authorList>
    </citation>
    <scope>NUCLEOTIDE SEQUENCE</scope>
    <source>
        <strain evidence="1">Expedition CK06-06</strain>
    </source>
</reference>
<accession>X1SIL6</accession>